<evidence type="ECO:0000256" key="2">
    <source>
        <dbReference type="ARBA" id="ARBA00001946"/>
    </source>
</evidence>
<evidence type="ECO:0000256" key="4">
    <source>
        <dbReference type="ARBA" id="ARBA00022801"/>
    </source>
</evidence>
<dbReference type="PANTHER" id="PTHR12992:SF11">
    <property type="entry name" value="MITOCHONDRIAL COENZYME A DIPHOSPHATASE NUDT8"/>
    <property type="match status" value="1"/>
</dbReference>
<evidence type="ECO:0000256" key="6">
    <source>
        <dbReference type="ARBA" id="ARBA00023211"/>
    </source>
</evidence>
<evidence type="ECO:0000313" key="9">
    <source>
        <dbReference type="EMBL" id="SHG19591.1"/>
    </source>
</evidence>
<gene>
    <name evidence="9" type="ORF">SAMN05443144_12123</name>
</gene>
<sequence>MDPLITFLQSRLSRPLPGERSQLKMAPEPVDGGAQRNMSPPNDADPSSVLVLLFPNNEQRWELVLTLRSSHINHGGQISFPGGRAEPGEEAPQTALREAREEIGIEPEAVTVIGHLSDLYVAYSNNRVTPVVGFQEVRPKFHINPDEVEEVFAVELDSLIRKKNLTVEDWNLRSHTYRVPYWDVHEVPLWGATAMMLNELLVLYLEYLNTSTS</sequence>
<dbReference type="STRING" id="1194090.SAMN05443144_12123"/>
<dbReference type="RefSeq" id="WP_073067093.1">
    <property type="nucleotide sequence ID" value="NZ_FQUS01000021.1"/>
</dbReference>
<name>A0A1M5HUF4_9BACT</name>
<evidence type="ECO:0000313" key="10">
    <source>
        <dbReference type="Proteomes" id="UP000184041"/>
    </source>
</evidence>
<dbReference type="GO" id="GO:0046872">
    <property type="term" value="F:metal ion binding"/>
    <property type="evidence" value="ECO:0007669"/>
    <property type="project" value="UniProtKB-KW"/>
</dbReference>
<accession>A0A1M5HUF4</accession>
<dbReference type="PROSITE" id="PS51462">
    <property type="entry name" value="NUDIX"/>
    <property type="match status" value="1"/>
</dbReference>
<reference evidence="9 10" key="1">
    <citation type="submission" date="2016-11" db="EMBL/GenBank/DDBJ databases">
        <authorList>
            <person name="Jaros S."/>
            <person name="Januszkiewicz K."/>
            <person name="Wedrychowicz H."/>
        </authorList>
    </citation>
    <scope>NUCLEOTIDE SEQUENCE [LARGE SCALE GENOMIC DNA]</scope>
    <source>
        <strain evidence="9 10">DSM 21986</strain>
    </source>
</reference>
<evidence type="ECO:0000256" key="5">
    <source>
        <dbReference type="ARBA" id="ARBA00022842"/>
    </source>
</evidence>
<comment type="cofactor">
    <cofactor evidence="1">
        <name>Mn(2+)</name>
        <dbReference type="ChEBI" id="CHEBI:29035"/>
    </cofactor>
</comment>
<dbReference type="Pfam" id="PF00293">
    <property type="entry name" value="NUDIX"/>
    <property type="match status" value="1"/>
</dbReference>
<evidence type="ECO:0000256" key="7">
    <source>
        <dbReference type="SAM" id="MobiDB-lite"/>
    </source>
</evidence>
<evidence type="ECO:0000256" key="1">
    <source>
        <dbReference type="ARBA" id="ARBA00001936"/>
    </source>
</evidence>
<protein>
    <submittedName>
        <fullName evidence="9">NUDIX domain-containing protein</fullName>
    </submittedName>
</protein>
<dbReference type="SUPFAM" id="SSF55811">
    <property type="entry name" value="Nudix"/>
    <property type="match status" value="1"/>
</dbReference>
<dbReference type="PANTHER" id="PTHR12992">
    <property type="entry name" value="NUDIX HYDROLASE"/>
    <property type="match status" value="1"/>
</dbReference>
<feature type="region of interest" description="Disordered" evidence="7">
    <location>
        <begin position="10"/>
        <end position="44"/>
    </location>
</feature>
<comment type="cofactor">
    <cofactor evidence="2">
        <name>Mg(2+)</name>
        <dbReference type="ChEBI" id="CHEBI:18420"/>
    </cofactor>
</comment>
<dbReference type="GO" id="GO:0010945">
    <property type="term" value="F:coenzyme A diphosphatase activity"/>
    <property type="evidence" value="ECO:0007669"/>
    <property type="project" value="InterPro"/>
</dbReference>
<dbReference type="InterPro" id="IPR015797">
    <property type="entry name" value="NUDIX_hydrolase-like_dom_sf"/>
</dbReference>
<dbReference type="InterPro" id="IPR000086">
    <property type="entry name" value="NUDIX_hydrolase_dom"/>
</dbReference>
<dbReference type="InterPro" id="IPR020084">
    <property type="entry name" value="NUDIX_hydrolase_CS"/>
</dbReference>
<keyword evidence="4" id="KW-0378">Hydrolase</keyword>
<dbReference type="InterPro" id="IPR045121">
    <property type="entry name" value="CoAse"/>
</dbReference>
<evidence type="ECO:0000256" key="3">
    <source>
        <dbReference type="ARBA" id="ARBA00022723"/>
    </source>
</evidence>
<dbReference type="AlphaFoldDB" id="A0A1M5HUF4"/>
<dbReference type="Proteomes" id="UP000184041">
    <property type="component" value="Unassembled WGS sequence"/>
</dbReference>
<dbReference type="Gene3D" id="3.90.79.10">
    <property type="entry name" value="Nucleoside Triphosphate Pyrophosphohydrolase"/>
    <property type="match status" value="1"/>
</dbReference>
<proteinExistence type="predicted"/>
<evidence type="ECO:0000259" key="8">
    <source>
        <dbReference type="PROSITE" id="PS51462"/>
    </source>
</evidence>
<keyword evidence="3" id="KW-0479">Metal-binding</keyword>
<keyword evidence="6" id="KW-0464">Manganese</keyword>
<keyword evidence="10" id="KW-1185">Reference proteome</keyword>
<dbReference type="EMBL" id="FQUS01000021">
    <property type="protein sequence ID" value="SHG19591.1"/>
    <property type="molecule type" value="Genomic_DNA"/>
</dbReference>
<feature type="domain" description="Nudix hydrolase" evidence="8">
    <location>
        <begin position="44"/>
        <end position="178"/>
    </location>
</feature>
<dbReference type="CDD" id="cd03426">
    <property type="entry name" value="NUDIX_CoAse_Nudt7"/>
    <property type="match status" value="1"/>
</dbReference>
<dbReference type="PROSITE" id="PS00893">
    <property type="entry name" value="NUDIX_BOX"/>
    <property type="match status" value="1"/>
</dbReference>
<dbReference type="OrthoDB" id="9802805at2"/>
<keyword evidence="5" id="KW-0460">Magnesium</keyword>
<organism evidence="9 10">
    <name type="scientific">Fodinibius roseus</name>
    <dbReference type="NCBI Taxonomy" id="1194090"/>
    <lineage>
        <taxon>Bacteria</taxon>
        <taxon>Pseudomonadati</taxon>
        <taxon>Balneolota</taxon>
        <taxon>Balneolia</taxon>
        <taxon>Balneolales</taxon>
        <taxon>Balneolaceae</taxon>
        <taxon>Fodinibius</taxon>
    </lineage>
</organism>